<comment type="caution">
    <text evidence="7">The sequence shown here is derived from an EMBL/GenBank/DDBJ whole genome shotgun (WGS) entry which is preliminary data.</text>
</comment>
<accession>A0AAV9NWW7</accession>
<feature type="transmembrane region" description="Helical" evidence="6">
    <location>
        <begin position="39"/>
        <end position="59"/>
    </location>
</feature>
<evidence type="ECO:0000313" key="7">
    <source>
        <dbReference type="EMBL" id="KAK5065403.1"/>
    </source>
</evidence>
<dbReference type="InterPro" id="IPR036259">
    <property type="entry name" value="MFS_trans_sf"/>
</dbReference>
<proteinExistence type="predicted"/>
<name>A0AAV9NWW7_9EURO</name>
<dbReference type="AlphaFoldDB" id="A0AAV9NWW7"/>
<evidence type="ECO:0000256" key="6">
    <source>
        <dbReference type="SAM" id="Phobius"/>
    </source>
</evidence>
<keyword evidence="5 6" id="KW-0472">Membrane</keyword>
<evidence type="ECO:0000256" key="5">
    <source>
        <dbReference type="ARBA" id="ARBA00023136"/>
    </source>
</evidence>
<evidence type="ECO:0000313" key="8">
    <source>
        <dbReference type="Proteomes" id="UP001358417"/>
    </source>
</evidence>
<keyword evidence="2" id="KW-0813">Transport</keyword>
<dbReference type="PANTHER" id="PTHR43791:SF97">
    <property type="entry name" value="ALLANTOATE TRANSPORTER, PUTATIVE (AFU_ORTHOLOGUE AFUA_1G14700)-RELATED"/>
    <property type="match status" value="1"/>
</dbReference>
<protein>
    <recommendedName>
        <fullName evidence="9">Major facilitator superfamily (MFS) profile domain-containing protein</fullName>
    </recommendedName>
</protein>
<evidence type="ECO:0008006" key="9">
    <source>
        <dbReference type="Google" id="ProtNLM"/>
    </source>
</evidence>
<keyword evidence="3 6" id="KW-0812">Transmembrane</keyword>
<keyword evidence="8" id="KW-1185">Reference proteome</keyword>
<dbReference type="GO" id="GO:0016020">
    <property type="term" value="C:membrane"/>
    <property type="evidence" value="ECO:0007669"/>
    <property type="project" value="UniProtKB-SubCell"/>
</dbReference>
<dbReference type="Gene3D" id="1.20.1250.20">
    <property type="entry name" value="MFS general substrate transporter like domains"/>
    <property type="match status" value="1"/>
</dbReference>
<dbReference type="RefSeq" id="XP_064712727.1">
    <property type="nucleotide sequence ID" value="XM_064844867.1"/>
</dbReference>
<dbReference type="GeneID" id="89969463"/>
<sequence length="128" mass="14088">MAPLCMGLWIGSAGIGYIIAEISTFGIGHIKSSLETWRVMFLIWGAITVAWGVVLFFTLPGSPASRKIWKTEERAGILDRIKDNGTGIKDKNFKFEQVKETMLDLKTLLLFMFAVSFNSPNGGLTAVS</sequence>
<dbReference type="GO" id="GO:0022857">
    <property type="term" value="F:transmembrane transporter activity"/>
    <property type="evidence" value="ECO:0007669"/>
    <property type="project" value="TreeGrafter"/>
</dbReference>
<evidence type="ECO:0000256" key="1">
    <source>
        <dbReference type="ARBA" id="ARBA00004141"/>
    </source>
</evidence>
<comment type="subcellular location">
    <subcellularLocation>
        <location evidence="1">Membrane</location>
        <topology evidence="1">Multi-pass membrane protein</topology>
    </subcellularLocation>
</comment>
<organism evidence="7 8">
    <name type="scientific">Exophiala bonariae</name>
    <dbReference type="NCBI Taxonomy" id="1690606"/>
    <lineage>
        <taxon>Eukaryota</taxon>
        <taxon>Fungi</taxon>
        <taxon>Dikarya</taxon>
        <taxon>Ascomycota</taxon>
        <taxon>Pezizomycotina</taxon>
        <taxon>Eurotiomycetes</taxon>
        <taxon>Chaetothyriomycetidae</taxon>
        <taxon>Chaetothyriales</taxon>
        <taxon>Herpotrichiellaceae</taxon>
        <taxon>Exophiala</taxon>
    </lineage>
</organism>
<dbReference type="EMBL" id="JAVRRD010000001">
    <property type="protein sequence ID" value="KAK5065403.1"/>
    <property type="molecule type" value="Genomic_DNA"/>
</dbReference>
<feature type="transmembrane region" description="Helical" evidence="6">
    <location>
        <begin position="6"/>
        <end position="27"/>
    </location>
</feature>
<dbReference type="SUPFAM" id="SSF103473">
    <property type="entry name" value="MFS general substrate transporter"/>
    <property type="match status" value="1"/>
</dbReference>
<gene>
    <name evidence="7" type="ORF">LTR84_001241</name>
</gene>
<evidence type="ECO:0000256" key="4">
    <source>
        <dbReference type="ARBA" id="ARBA00022989"/>
    </source>
</evidence>
<dbReference type="Proteomes" id="UP001358417">
    <property type="component" value="Unassembled WGS sequence"/>
</dbReference>
<evidence type="ECO:0000256" key="2">
    <source>
        <dbReference type="ARBA" id="ARBA00022448"/>
    </source>
</evidence>
<keyword evidence="4 6" id="KW-1133">Transmembrane helix</keyword>
<dbReference type="PANTHER" id="PTHR43791">
    <property type="entry name" value="PERMEASE-RELATED"/>
    <property type="match status" value="1"/>
</dbReference>
<reference evidence="7 8" key="1">
    <citation type="submission" date="2023-08" db="EMBL/GenBank/DDBJ databases">
        <title>Black Yeasts Isolated from many extreme environments.</title>
        <authorList>
            <person name="Coleine C."/>
            <person name="Stajich J.E."/>
            <person name="Selbmann L."/>
        </authorList>
    </citation>
    <scope>NUCLEOTIDE SEQUENCE [LARGE SCALE GENOMIC DNA]</scope>
    <source>
        <strain evidence="7 8">CCFEE 5792</strain>
    </source>
</reference>
<evidence type="ECO:0000256" key="3">
    <source>
        <dbReference type="ARBA" id="ARBA00022692"/>
    </source>
</evidence>